<accession>A0A7U6GJB3</accession>
<name>A0A7U6GJB3_9GAMM</name>
<proteinExistence type="predicted"/>
<evidence type="ECO:0000313" key="2">
    <source>
        <dbReference type="Proteomes" id="UP000031631"/>
    </source>
</evidence>
<evidence type="ECO:0008006" key="3">
    <source>
        <dbReference type="Google" id="ProtNLM"/>
    </source>
</evidence>
<dbReference type="KEGG" id="tbn:TBH_C1784"/>
<dbReference type="RefSeq" id="WP_052470036.1">
    <property type="nucleotide sequence ID" value="NZ_AP012273.1"/>
</dbReference>
<dbReference type="CDD" id="cd00761">
    <property type="entry name" value="Glyco_tranf_GTA_type"/>
    <property type="match status" value="1"/>
</dbReference>
<protein>
    <recommendedName>
        <fullName evidence="3">Glycosyltransferase</fullName>
    </recommendedName>
</protein>
<dbReference type="Proteomes" id="UP000031631">
    <property type="component" value="Chromosome"/>
</dbReference>
<dbReference type="OrthoDB" id="8559540at2"/>
<gene>
    <name evidence="1" type="ORF">TBH_C1784</name>
</gene>
<dbReference type="AlphaFoldDB" id="A0A7U6GJB3"/>
<sequence length="586" mass="66254">MNPGQLPLLSTCIASLEDSGVDHLLAAFGENPHASSLLAICDQVFPLLEAAMWREGHLDQRLLAQYQAVVREVDDWLKARENDPRHEFVVVIPVADRPRHLHSCLESLATLRQVFPWGRLSVLVADDSGDPDNIREHQETLAGFRARGLDGRYFGQAEQLARLAELEPGHRQALKGVLGEQDARRFWHKGASNMRNISYLELIRGEAAEKQALYWFVDSDQEFRAGDDYALNYLFHLDRLFTRQAVTLFTGKVVGDPPVSPAVMASNFLDDVLAFMTALADADADAPCGFHPRQQERADDAAYHDMADLFGFKGGQHHFDYRCPLSGAHDHRRCLEAYAGRLNGFFDGEHITRQTAYEFQPLAQTRAPARTVYTGNYVFNRAGLEYFIPFAALKLRMAGPVLGRIAAAELGAGFVSANLPMLHKRTVTEAGRSEFRPGIEHQEQYSDISGEFERQYYGDVMLFSMIRLTEQGYPAATLTGESIREVLENVEQEMALRYAEKRQDILAKTRALEQWLDAPGQWWQTCPDALARMRCFTGSMRRSFGDRAAGVCLMSSPAHRRRRLDSMTRALQDYPRERALWRQLLS</sequence>
<reference evidence="1 2" key="1">
    <citation type="journal article" date="2014" name="PLoS ONE">
        <title>Physiological and genomic features of a novel sulfur-oxidizing gammaproteobacterium belonging to a previously uncultivated symbiotic lineage isolated from a hydrothermal vent.</title>
        <authorList>
            <person name="Nunoura T."/>
            <person name="Takaki Y."/>
            <person name="Kazama H."/>
            <person name="Kakuta J."/>
            <person name="Shimamura S."/>
            <person name="Makita H."/>
            <person name="Hirai M."/>
            <person name="Miyazaki M."/>
            <person name="Takai K."/>
        </authorList>
    </citation>
    <scope>NUCLEOTIDE SEQUENCE [LARGE SCALE GENOMIC DNA]</scope>
    <source>
        <strain evidence="1 2">Hiromi1</strain>
    </source>
</reference>
<evidence type="ECO:0000313" key="1">
    <source>
        <dbReference type="EMBL" id="BAO44700.1"/>
    </source>
</evidence>
<organism evidence="1 2">
    <name type="scientific">Thiolapillus brandeum</name>
    <dbReference type="NCBI Taxonomy" id="1076588"/>
    <lineage>
        <taxon>Bacteria</taxon>
        <taxon>Pseudomonadati</taxon>
        <taxon>Pseudomonadota</taxon>
        <taxon>Gammaproteobacteria</taxon>
        <taxon>Chromatiales</taxon>
        <taxon>Sedimenticolaceae</taxon>
        <taxon>Thiolapillus</taxon>
    </lineage>
</organism>
<keyword evidence="2" id="KW-1185">Reference proteome</keyword>
<dbReference type="EMBL" id="AP012273">
    <property type="protein sequence ID" value="BAO44700.1"/>
    <property type="molecule type" value="Genomic_DNA"/>
</dbReference>